<organism evidence="2 3">
    <name type="scientific">Fusarium sarcochroum</name>
    <dbReference type="NCBI Taxonomy" id="1208366"/>
    <lineage>
        <taxon>Eukaryota</taxon>
        <taxon>Fungi</taxon>
        <taxon>Dikarya</taxon>
        <taxon>Ascomycota</taxon>
        <taxon>Pezizomycotina</taxon>
        <taxon>Sordariomycetes</taxon>
        <taxon>Hypocreomycetidae</taxon>
        <taxon>Hypocreales</taxon>
        <taxon>Nectriaceae</taxon>
        <taxon>Fusarium</taxon>
        <taxon>Fusarium lateritium species complex</taxon>
    </lineage>
</organism>
<proteinExistence type="predicted"/>
<dbReference type="AlphaFoldDB" id="A0A8H4WQY0"/>
<dbReference type="EMBL" id="JABEXW010001099">
    <property type="protein sequence ID" value="KAF4947568.1"/>
    <property type="molecule type" value="Genomic_DNA"/>
</dbReference>
<feature type="region of interest" description="Disordered" evidence="1">
    <location>
        <begin position="394"/>
        <end position="440"/>
    </location>
</feature>
<comment type="caution">
    <text evidence="2">The sequence shown here is derived from an EMBL/GenBank/DDBJ whole genome shotgun (WGS) entry which is preliminary data.</text>
</comment>
<accession>A0A8H4WQY0</accession>
<dbReference type="OrthoDB" id="5102518at2759"/>
<gene>
    <name evidence="2" type="ORF">FSARC_13939</name>
</gene>
<protein>
    <submittedName>
        <fullName evidence="2">Uncharacterized protein</fullName>
    </submittedName>
</protein>
<evidence type="ECO:0000313" key="2">
    <source>
        <dbReference type="EMBL" id="KAF4947568.1"/>
    </source>
</evidence>
<evidence type="ECO:0000313" key="3">
    <source>
        <dbReference type="Proteomes" id="UP000622797"/>
    </source>
</evidence>
<name>A0A8H4WQY0_9HYPO</name>
<reference evidence="2" key="2">
    <citation type="submission" date="2020-05" db="EMBL/GenBank/DDBJ databases">
        <authorList>
            <person name="Kim H.-S."/>
            <person name="Proctor R.H."/>
            <person name="Brown D.W."/>
        </authorList>
    </citation>
    <scope>NUCLEOTIDE SEQUENCE</scope>
    <source>
        <strain evidence="2">NRRL 20472</strain>
    </source>
</reference>
<dbReference type="Proteomes" id="UP000622797">
    <property type="component" value="Unassembled WGS sequence"/>
</dbReference>
<sequence>MTPSKLTAMVPLEEENLSEEIYISEKGIKERLDLAEEQVILTMVLCGCWTHLEGHLAQISLITKYPATIRCTIMLFGVTFSGLWISRRLIQHLTDYLSFLLLLFLLVPVYGDFDSLDSQDDLFILIKSGLKFNLIGEILLDCQNVLEQTANKPKAALEAQKFCRIYQLKIMALMKKKETELGLRDSDVAEMSFLKAVISTVLLLGSFHVVRTQNHLYRDSVFLLRDLCADIKIQLQLRNMTRAMAKLNQEFGSSEALDDLHSNNYFVVAYIRADCLRDVEHSKLRLLPARLKLDTGSDYDLVSYEFLVTSLGLSESAFDAIPKEQQEEISGFNGKTYTPEFGIELHWSRDVNTEQRKHYFLIVHNCPAEVILGYRGFLAEASVKVKRALTVVAPRKSREQREREKKAEEERLKQQAQRDAEQLQKAKEARSAKQPSSGTT</sequence>
<feature type="compositionally biased region" description="Basic and acidic residues" evidence="1">
    <location>
        <begin position="396"/>
        <end position="431"/>
    </location>
</feature>
<dbReference type="CDD" id="cd00303">
    <property type="entry name" value="retropepsin_like"/>
    <property type="match status" value="1"/>
</dbReference>
<evidence type="ECO:0000256" key="1">
    <source>
        <dbReference type="SAM" id="MobiDB-lite"/>
    </source>
</evidence>
<reference evidence="2" key="1">
    <citation type="journal article" date="2020" name="BMC Genomics">
        <title>Correction to: Identification and distribution of gene clusters required for synthesis of sphingolipid metabolism inhibitors in diverse species of the filamentous fungus Fusarium.</title>
        <authorList>
            <person name="Kim H.S."/>
            <person name="Lohmar J.M."/>
            <person name="Busman M."/>
            <person name="Brown D.W."/>
            <person name="Naumann T.A."/>
            <person name="Divon H.H."/>
            <person name="Lysoe E."/>
            <person name="Uhlig S."/>
            <person name="Proctor R.H."/>
        </authorList>
    </citation>
    <scope>NUCLEOTIDE SEQUENCE</scope>
    <source>
        <strain evidence="2">NRRL 20472</strain>
    </source>
</reference>
<keyword evidence="3" id="KW-1185">Reference proteome</keyword>